<evidence type="ECO:0000256" key="2">
    <source>
        <dbReference type="SAM" id="Phobius"/>
    </source>
</evidence>
<evidence type="ECO:0000313" key="3">
    <source>
        <dbReference type="EMBL" id="MFC3528211.1"/>
    </source>
</evidence>
<protein>
    <submittedName>
        <fullName evidence="3">Uncharacterized protein</fullName>
    </submittedName>
</protein>
<sequence>MSARDALHRLIAERQRGRLLLIGLGASLGWLILALLMMPDGEGTVGQGGWLIWIVGVLLPLALIWLAVWSARSLSLLRDEADELRALLDQMRDGGQVPVGAGAEPALDRPRGTPAHASTPVPTPAPAPAPARRASATPAPLSGARPAPARDGRQATLPLDSPTGPELTAPELFFALNFPDGPEDREAIRCLRLALADPGLARLIRAAQDVVTLLAGQGVYMDELAIPETDPDLWRRFAEGARGDAVRGLAVVTDQSALDTAAAMLRGDEVFRDVAHHFLRHFDRLLNRRAEQENPQVLAVLAETRSGRAFTLLAQATGMLGQPADSRPA</sequence>
<dbReference type="RefSeq" id="WP_377743883.1">
    <property type="nucleotide sequence ID" value="NZ_JBHRXJ010000004.1"/>
</dbReference>
<feature type="compositionally biased region" description="Low complexity" evidence="1">
    <location>
        <begin position="130"/>
        <end position="140"/>
    </location>
</feature>
<comment type="caution">
    <text evidence="3">The sequence shown here is derived from an EMBL/GenBank/DDBJ whole genome shotgun (WGS) entry which is preliminary data.</text>
</comment>
<keyword evidence="2" id="KW-0472">Membrane</keyword>
<accession>A0ABV7R7L0</accession>
<evidence type="ECO:0000256" key="1">
    <source>
        <dbReference type="SAM" id="MobiDB-lite"/>
    </source>
</evidence>
<dbReference type="EMBL" id="JBHRXJ010000004">
    <property type="protein sequence ID" value="MFC3528211.1"/>
    <property type="molecule type" value="Genomic_DNA"/>
</dbReference>
<gene>
    <name evidence="3" type="ORF">ACFOMH_08470</name>
</gene>
<name>A0ABV7R7L0_9RHOB</name>
<keyword evidence="4" id="KW-1185">Reference proteome</keyword>
<reference evidence="4" key="1">
    <citation type="journal article" date="2019" name="Int. J. Syst. Evol. Microbiol.">
        <title>The Global Catalogue of Microorganisms (GCM) 10K type strain sequencing project: providing services to taxonomists for standard genome sequencing and annotation.</title>
        <authorList>
            <consortium name="The Broad Institute Genomics Platform"/>
            <consortium name="The Broad Institute Genome Sequencing Center for Infectious Disease"/>
            <person name="Wu L."/>
            <person name="Ma J."/>
        </authorList>
    </citation>
    <scope>NUCLEOTIDE SEQUENCE [LARGE SCALE GENOMIC DNA]</scope>
    <source>
        <strain evidence="4">KCTC 42899</strain>
    </source>
</reference>
<proteinExistence type="predicted"/>
<dbReference type="Proteomes" id="UP001595721">
    <property type="component" value="Unassembled WGS sequence"/>
</dbReference>
<keyword evidence="2" id="KW-0812">Transmembrane</keyword>
<feature type="transmembrane region" description="Helical" evidence="2">
    <location>
        <begin position="50"/>
        <end position="69"/>
    </location>
</feature>
<feature type="region of interest" description="Disordered" evidence="1">
    <location>
        <begin position="95"/>
        <end position="164"/>
    </location>
</feature>
<feature type="transmembrane region" description="Helical" evidence="2">
    <location>
        <begin position="20"/>
        <end position="38"/>
    </location>
</feature>
<evidence type="ECO:0000313" key="4">
    <source>
        <dbReference type="Proteomes" id="UP001595721"/>
    </source>
</evidence>
<organism evidence="3 4">
    <name type="scientific">Paracoccus mangrovi</name>
    <dbReference type="NCBI Taxonomy" id="1715645"/>
    <lineage>
        <taxon>Bacteria</taxon>
        <taxon>Pseudomonadati</taxon>
        <taxon>Pseudomonadota</taxon>
        <taxon>Alphaproteobacteria</taxon>
        <taxon>Rhodobacterales</taxon>
        <taxon>Paracoccaceae</taxon>
        <taxon>Paracoccus</taxon>
    </lineage>
</organism>
<keyword evidence="2" id="KW-1133">Transmembrane helix</keyword>